<dbReference type="Proteomes" id="UP001153332">
    <property type="component" value="Unassembled WGS sequence"/>
</dbReference>
<organism evidence="1 2">
    <name type="scientific">Lasiodiplodia mahajangana</name>
    <dbReference type="NCBI Taxonomy" id="1108764"/>
    <lineage>
        <taxon>Eukaryota</taxon>
        <taxon>Fungi</taxon>
        <taxon>Dikarya</taxon>
        <taxon>Ascomycota</taxon>
        <taxon>Pezizomycotina</taxon>
        <taxon>Dothideomycetes</taxon>
        <taxon>Dothideomycetes incertae sedis</taxon>
        <taxon>Botryosphaeriales</taxon>
        <taxon>Botryosphaeriaceae</taxon>
        <taxon>Lasiodiplodia</taxon>
    </lineage>
</organism>
<reference evidence="1" key="1">
    <citation type="submission" date="2022-12" db="EMBL/GenBank/DDBJ databases">
        <title>Genome Sequence of Lasiodiplodia mahajangana.</title>
        <authorList>
            <person name="Buettner E."/>
        </authorList>
    </citation>
    <scope>NUCLEOTIDE SEQUENCE</scope>
    <source>
        <strain evidence="1">VT137</strain>
    </source>
</reference>
<accession>A0ACC2JLJ4</accession>
<evidence type="ECO:0000313" key="2">
    <source>
        <dbReference type="Proteomes" id="UP001153332"/>
    </source>
</evidence>
<keyword evidence="2" id="KW-1185">Reference proteome</keyword>
<name>A0ACC2JLJ4_9PEZI</name>
<comment type="caution">
    <text evidence="1">The sequence shown here is derived from an EMBL/GenBank/DDBJ whole genome shotgun (WGS) entry which is preliminary data.</text>
</comment>
<proteinExistence type="predicted"/>
<sequence>MEKLQQVRVGVDHCPFASAANGLDAKKAHTKEHAAYQTALLSKCPAHLWSKGSHRAASPRPILVGKNHQQRIRALSEALTTALTSIVKRWWSDEQAGFFERMPLASEEEELLKWLEDQVSQGKLKDYSECRGSWRPDFLIEEHVERQNGEAVEKFLITEINARFSFNGIFYVSYGQEVLGEMVLRDLKLYSTTEPKTMLGSLQSLFNPAVPLHLLIDEEAGIDIHMFVHDAQHRFGITPRMIKPSDLRLEPSQDTDGGYQLCCLAQGPGTGQMLPAPRTFINDKGETWEEIRQVGLELRQHELFALPKEMLRHISLVCFNDLRTLLLVHDKRMLGIVKQELGHLVQSGVLTPAQARVLDEGIVDTYLPNSLQLHTLLQISIASPSLKNEYILKPIRGGKGAGIIFGDDLTANEWECKLKSLHSQVPFSGSTYVVQRRVKHCLYDLVLPASEEKVRYPLVGTFHIMNGTFRGLGIWRASAKRICAISSGGSMLCSVSRSA</sequence>
<dbReference type="EMBL" id="JAPUUL010001144">
    <property type="protein sequence ID" value="KAJ8128229.1"/>
    <property type="molecule type" value="Genomic_DNA"/>
</dbReference>
<evidence type="ECO:0000313" key="1">
    <source>
        <dbReference type="EMBL" id="KAJ8128229.1"/>
    </source>
</evidence>
<gene>
    <name evidence="1" type="ORF">O1611_g5408</name>
</gene>
<protein>
    <submittedName>
        <fullName evidence="1">Uncharacterized protein</fullName>
    </submittedName>
</protein>